<feature type="domain" description="SRP9" evidence="10">
    <location>
        <begin position="15"/>
        <end position="76"/>
    </location>
</feature>
<reference evidence="11" key="2">
    <citation type="submission" date="2024-10" db="UniProtKB">
        <authorList>
            <consortium name="EnsemblProtists"/>
        </authorList>
    </citation>
    <scope>IDENTIFICATION</scope>
</reference>
<protein>
    <recommendedName>
        <fullName evidence="3 9">Signal recognition particle 9 kDa protein</fullName>
        <shortName evidence="9">SRP9</shortName>
    </recommendedName>
</protein>
<dbReference type="GO" id="GO:0005786">
    <property type="term" value="C:signal recognition particle, endoplasmic reticulum targeting"/>
    <property type="evidence" value="ECO:0007669"/>
    <property type="project" value="UniProtKB-KW"/>
</dbReference>
<dbReference type="eggNOG" id="KOG3465">
    <property type="taxonomic scope" value="Eukaryota"/>
</dbReference>
<keyword evidence="6 9" id="KW-0733">Signal recognition particle</keyword>
<name>A0A0D3IY96_EMIH1</name>
<comment type="function">
    <text evidence="8 9">Component of the signal recognition particle (SRP) complex, a ribonucleoprotein complex that mediates the cotranslational targeting of secretory and membrane proteins to the endoplasmic reticulum (ER). SRP9 together with SRP14 and the Alu portion of the SRP RNA, constitutes the elongation arrest domain of SRP. The complex of SRP9 and SRP14 is required for SRP RNA binding.</text>
</comment>
<evidence type="ECO:0000256" key="1">
    <source>
        <dbReference type="ARBA" id="ARBA00004496"/>
    </source>
</evidence>
<dbReference type="OMA" id="YYQVWEE"/>
<evidence type="ECO:0000313" key="11">
    <source>
        <dbReference type="EnsemblProtists" id="EOD16231"/>
    </source>
</evidence>
<dbReference type="GO" id="GO:0005829">
    <property type="term" value="C:cytosol"/>
    <property type="evidence" value="ECO:0007669"/>
    <property type="project" value="UniProtKB-ARBA"/>
</dbReference>
<dbReference type="SUPFAM" id="SSF54762">
    <property type="entry name" value="Signal recognition particle alu RNA binding heterodimer, SRP9/14"/>
    <property type="match status" value="1"/>
</dbReference>
<proteinExistence type="inferred from homology"/>
<evidence type="ECO:0000256" key="7">
    <source>
        <dbReference type="ARBA" id="ARBA00023274"/>
    </source>
</evidence>
<keyword evidence="4 9" id="KW-0963">Cytoplasm</keyword>
<accession>A0A0D3IY96</accession>
<dbReference type="HOGENOM" id="CLU_144337_3_0_1"/>
<evidence type="ECO:0000313" key="12">
    <source>
        <dbReference type="Proteomes" id="UP000013827"/>
    </source>
</evidence>
<dbReference type="GO" id="GO:0006614">
    <property type="term" value="P:SRP-dependent cotranslational protein targeting to membrane"/>
    <property type="evidence" value="ECO:0007669"/>
    <property type="project" value="InterPro"/>
</dbReference>
<dbReference type="PaxDb" id="2903-EOD16231"/>
<dbReference type="KEGG" id="ehx:EMIHUDRAFT_210535"/>
<keyword evidence="5 9" id="KW-0694">RNA-binding</keyword>
<evidence type="ECO:0000256" key="5">
    <source>
        <dbReference type="ARBA" id="ARBA00022884"/>
    </source>
</evidence>
<reference evidence="12" key="1">
    <citation type="journal article" date="2013" name="Nature">
        <title>Pan genome of the phytoplankton Emiliania underpins its global distribution.</title>
        <authorList>
            <person name="Read B.A."/>
            <person name="Kegel J."/>
            <person name="Klute M.J."/>
            <person name="Kuo A."/>
            <person name="Lefebvre S.C."/>
            <person name="Maumus F."/>
            <person name="Mayer C."/>
            <person name="Miller J."/>
            <person name="Monier A."/>
            <person name="Salamov A."/>
            <person name="Young J."/>
            <person name="Aguilar M."/>
            <person name="Claverie J.M."/>
            <person name="Frickenhaus S."/>
            <person name="Gonzalez K."/>
            <person name="Herman E.K."/>
            <person name="Lin Y.C."/>
            <person name="Napier J."/>
            <person name="Ogata H."/>
            <person name="Sarno A.F."/>
            <person name="Shmutz J."/>
            <person name="Schroeder D."/>
            <person name="de Vargas C."/>
            <person name="Verret F."/>
            <person name="von Dassow P."/>
            <person name="Valentin K."/>
            <person name="Van de Peer Y."/>
            <person name="Wheeler G."/>
            <person name="Dacks J.B."/>
            <person name="Delwiche C.F."/>
            <person name="Dyhrman S.T."/>
            <person name="Glockner G."/>
            <person name="John U."/>
            <person name="Richards T."/>
            <person name="Worden A.Z."/>
            <person name="Zhang X."/>
            <person name="Grigoriev I.V."/>
            <person name="Allen A.E."/>
            <person name="Bidle K."/>
            <person name="Borodovsky M."/>
            <person name="Bowler C."/>
            <person name="Brownlee C."/>
            <person name="Cock J.M."/>
            <person name="Elias M."/>
            <person name="Gladyshev V.N."/>
            <person name="Groth M."/>
            <person name="Guda C."/>
            <person name="Hadaegh A."/>
            <person name="Iglesias-Rodriguez M.D."/>
            <person name="Jenkins J."/>
            <person name="Jones B.M."/>
            <person name="Lawson T."/>
            <person name="Leese F."/>
            <person name="Lindquist E."/>
            <person name="Lobanov A."/>
            <person name="Lomsadze A."/>
            <person name="Malik S.B."/>
            <person name="Marsh M.E."/>
            <person name="Mackinder L."/>
            <person name="Mock T."/>
            <person name="Mueller-Roeber B."/>
            <person name="Pagarete A."/>
            <person name="Parker M."/>
            <person name="Probert I."/>
            <person name="Quesneville H."/>
            <person name="Raines C."/>
            <person name="Rensing S.A."/>
            <person name="Riano-Pachon D.M."/>
            <person name="Richier S."/>
            <person name="Rokitta S."/>
            <person name="Shiraiwa Y."/>
            <person name="Soanes D.M."/>
            <person name="van der Giezen M."/>
            <person name="Wahlund T.M."/>
            <person name="Williams B."/>
            <person name="Wilson W."/>
            <person name="Wolfe G."/>
            <person name="Wurch L.L."/>
        </authorList>
    </citation>
    <scope>NUCLEOTIDE SEQUENCE</scope>
</reference>
<evidence type="ECO:0000256" key="6">
    <source>
        <dbReference type="ARBA" id="ARBA00023135"/>
    </source>
</evidence>
<keyword evidence="12" id="KW-1185">Reference proteome</keyword>
<evidence type="ECO:0000256" key="9">
    <source>
        <dbReference type="PIRNR" id="PIRNR017029"/>
    </source>
</evidence>
<dbReference type="InterPro" id="IPR008832">
    <property type="entry name" value="SRP9"/>
</dbReference>
<evidence type="ECO:0000256" key="4">
    <source>
        <dbReference type="ARBA" id="ARBA00022490"/>
    </source>
</evidence>
<dbReference type="RefSeq" id="XP_005768660.1">
    <property type="nucleotide sequence ID" value="XM_005768603.1"/>
</dbReference>
<dbReference type="Gene3D" id="3.30.720.10">
    <property type="entry name" value="Signal recognition particle alu RNA binding heterodimer, srp9/1"/>
    <property type="match status" value="1"/>
</dbReference>
<dbReference type="InterPro" id="IPR039914">
    <property type="entry name" value="SRP9-like"/>
</dbReference>
<dbReference type="GeneID" id="17262380"/>
<dbReference type="GO" id="GO:0045900">
    <property type="term" value="P:negative regulation of translational elongation"/>
    <property type="evidence" value="ECO:0007669"/>
    <property type="project" value="InterPro"/>
</dbReference>
<dbReference type="PIRSF" id="PIRSF017029">
    <property type="entry name" value="Signal_recog_particle_SRP9"/>
    <property type="match status" value="1"/>
</dbReference>
<organism evidence="11 12">
    <name type="scientific">Emiliania huxleyi (strain CCMP1516)</name>
    <dbReference type="NCBI Taxonomy" id="280463"/>
    <lineage>
        <taxon>Eukaryota</taxon>
        <taxon>Haptista</taxon>
        <taxon>Haptophyta</taxon>
        <taxon>Prymnesiophyceae</taxon>
        <taxon>Isochrysidales</taxon>
        <taxon>Noelaerhabdaceae</taxon>
        <taxon>Emiliania</taxon>
    </lineage>
</organism>
<evidence type="ECO:0000256" key="3">
    <source>
        <dbReference type="ARBA" id="ARBA00020414"/>
    </source>
</evidence>
<dbReference type="STRING" id="2903.R1DZK9"/>
<dbReference type="Pfam" id="PF05486">
    <property type="entry name" value="SRP9-21"/>
    <property type="match status" value="1"/>
</dbReference>
<comment type="subcellular location">
    <subcellularLocation>
        <location evidence="1 9">Cytoplasm</location>
    </subcellularLocation>
</comment>
<dbReference type="Proteomes" id="UP000013827">
    <property type="component" value="Unassembled WGS sequence"/>
</dbReference>
<dbReference type="PANTHER" id="PTHR12834:SF12">
    <property type="entry name" value="SIGNAL RECOGNITION PARTICLE 9 KDA PROTEIN"/>
    <property type="match status" value="1"/>
</dbReference>
<dbReference type="PANTHER" id="PTHR12834">
    <property type="entry name" value="SIGNAL RECOGNITION PARTICLE 9 KDA PROTEIN"/>
    <property type="match status" value="1"/>
</dbReference>
<keyword evidence="7 9" id="KW-0687">Ribonucleoprotein</keyword>
<evidence type="ECO:0000256" key="2">
    <source>
        <dbReference type="ARBA" id="ARBA00009193"/>
    </source>
</evidence>
<dbReference type="EnsemblProtists" id="EOD16231">
    <property type="protein sequence ID" value="EOD16231"/>
    <property type="gene ID" value="EMIHUDRAFT_210535"/>
</dbReference>
<dbReference type="FunFam" id="3.30.720.10:FF:000001">
    <property type="entry name" value="Signal recognition particle 9 kDa protein"/>
    <property type="match status" value="1"/>
</dbReference>
<evidence type="ECO:0000259" key="10">
    <source>
        <dbReference type="Pfam" id="PF05486"/>
    </source>
</evidence>
<evidence type="ECO:0000256" key="8">
    <source>
        <dbReference type="ARBA" id="ARBA00045462"/>
    </source>
</evidence>
<dbReference type="InterPro" id="IPR009018">
    <property type="entry name" value="Signal_recog_particle_SRP9/14"/>
</dbReference>
<dbReference type="InterPro" id="IPR039432">
    <property type="entry name" value="SRP9_dom"/>
</dbReference>
<dbReference type="GO" id="GO:0008312">
    <property type="term" value="F:7S RNA binding"/>
    <property type="evidence" value="ECO:0007669"/>
    <property type="project" value="InterPro"/>
</dbReference>
<dbReference type="AlphaFoldDB" id="A0A0D3IY96"/>
<sequence>MCARVGGACSWVYIEDWDTFYAEAEKLYLDHPAHTRYSLKYRHTDGKVLLKVTNDRVCLQYQTDQQQDLKRIEKLNNIFITR</sequence>
<comment type="similarity">
    <text evidence="2 9">Belongs to the SRP9 family.</text>
</comment>